<dbReference type="SMART" id="SM00511">
    <property type="entry name" value="ORANGE"/>
    <property type="match status" value="1"/>
</dbReference>
<dbReference type="eggNOG" id="KOG4304">
    <property type="taxonomic scope" value="Eukaryota"/>
</dbReference>
<dbReference type="Gene3D" id="4.10.280.10">
    <property type="entry name" value="Helix-loop-helix DNA-binding domain"/>
    <property type="match status" value="1"/>
</dbReference>
<keyword evidence="10" id="KW-1185">Reference proteome</keyword>
<organism evidence="9 10">
    <name type="scientific">Strigamia maritima</name>
    <name type="common">European centipede</name>
    <name type="synonym">Geophilus maritimus</name>
    <dbReference type="NCBI Taxonomy" id="126957"/>
    <lineage>
        <taxon>Eukaryota</taxon>
        <taxon>Metazoa</taxon>
        <taxon>Ecdysozoa</taxon>
        <taxon>Arthropoda</taxon>
        <taxon>Myriapoda</taxon>
        <taxon>Chilopoda</taxon>
        <taxon>Pleurostigmophora</taxon>
        <taxon>Geophilomorpha</taxon>
        <taxon>Linotaeniidae</taxon>
        <taxon>Strigamia</taxon>
    </lineage>
</organism>
<evidence type="ECO:0000256" key="5">
    <source>
        <dbReference type="ARBA" id="ARBA00023242"/>
    </source>
</evidence>
<accession>T1JDP5</accession>
<dbReference type="GO" id="GO:0006355">
    <property type="term" value="P:regulation of DNA-templated transcription"/>
    <property type="evidence" value="ECO:0007669"/>
    <property type="project" value="InterPro"/>
</dbReference>
<keyword evidence="2" id="KW-0805">Transcription regulation</keyword>
<protein>
    <recommendedName>
        <fullName evidence="11">Hairy/enhancer-of-split related with YRPW motif protein</fullName>
    </recommendedName>
</protein>
<dbReference type="HOGENOM" id="CLU_048294_0_1_1"/>
<feature type="compositionally biased region" description="Low complexity" evidence="6">
    <location>
        <begin position="392"/>
        <end position="406"/>
    </location>
</feature>
<dbReference type="GO" id="GO:0046983">
    <property type="term" value="F:protein dimerization activity"/>
    <property type="evidence" value="ECO:0007669"/>
    <property type="project" value="InterPro"/>
</dbReference>
<feature type="domain" description="Orange" evidence="8">
    <location>
        <begin position="239"/>
        <end position="275"/>
    </location>
</feature>
<evidence type="ECO:0000256" key="1">
    <source>
        <dbReference type="ARBA" id="ARBA00004123"/>
    </source>
</evidence>
<evidence type="ECO:0000313" key="10">
    <source>
        <dbReference type="Proteomes" id="UP000014500"/>
    </source>
</evidence>
<evidence type="ECO:0000256" key="3">
    <source>
        <dbReference type="ARBA" id="ARBA00023125"/>
    </source>
</evidence>
<dbReference type="SUPFAM" id="SSF47459">
    <property type="entry name" value="HLH, helix-loop-helix DNA-binding domain"/>
    <property type="match status" value="1"/>
</dbReference>
<reference evidence="10" key="1">
    <citation type="submission" date="2011-05" db="EMBL/GenBank/DDBJ databases">
        <authorList>
            <person name="Richards S.R."/>
            <person name="Qu J."/>
            <person name="Jiang H."/>
            <person name="Jhangiani S.N."/>
            <person name="Agravi P."/>
            <person name="Goodspeed R."/>
            <person name="Gross S."/>
            <person name="Mandapat C."/>
            <person name="Jackson L."/>
            <person name="Mathew T."/>
            <person name="Pu L."/>
            <person name="Thornton R."/>
            <person name="Saada N."/>
            <person name="Wilczek-Boney K.B."/>
            <person name="Lee S."/>
            <person name="Kovar C."/>
            <person name="Wu Y."/>
            <person name="Scherer S.E."/>
            <person name="Worley K.C."/>
            <person name="Muzny D.M."/>
            <person name="Gibbs R."/>
        </authorList>
    </citation>
    <scope>NUCLEOTIDE SEQUENCE</scope>
    <source>
        <strain evidence="10">Brora</strain>
    </source>
</reference>
<evidence type="ECO:0008006" key="11">
    <source>
        <dbReference type="Google" id="ProtNLM"/>
    </source>
</evidence>
<feature type="region of interest" description="Disordered" evidence="6">
    <location>
        <begin position="392"/>
        <end position="422"/>
    </location>
</feature>
<dbReference type="PROSITE" id="PS50888">
    <property type="entry name" value="BHLH"/>
    <property type="match status" value="1"/>
</dbReference>
<dbReference type="InterPro" id="IPR036638">
    <property type="entry name" value="HLH_DNA-bd_sf"/>
</dbReference>
<keyword evidence="4" id="KW-0804">Transcription</keyword>
<name>T1JDP5_STRMM</name>
<dbReference type="Proteomes" id="UP000014500">
    <property type="component" value="Unassembled WGS sequence"/>
</dbReference>
<dbReference type="STRING" id="126957.T1JDP5"/>
<dbReference type="Pfam" id="PF00010">
    <property type="entry name" value="HLH"/>
    <property type="match status" value="1"/>
</dbReference>
<dbReference type="EnsemblMetazoa" id="SMAR011929-RA">
    <property type="protein sequence ID" value="SMAR011929-PA"/>
    <property type="gene ID" value="SMAR011929"/>
</dbReference>
<evidence type="ECO:0000256" key="4">
    <source>
        <dbReference type="ARBA" id="ARBA00023163"/>
    </source>
</evidence>
<proteinExistence type="predicted"/>
<dbReference type="PhylomeDB" id="T1JDP5"/>
<dbReference type="GO" id="GO:0003677">
    <property type="term" value="F:DNA binding"/>
    <property type="evidence" value="ECO:0007669"/>
    <property type="project" value="UniProtKB-KW"/>
</dbReference>
<evidence type="ECO:0000259" key="7">
    <source>
        <dbReference type="PROSITE" id="PS50888"/>
    </source>
</evidence>
<comment type="subcellular location">
    <subcellularLocation>
        <location evidence="1">Nucleus</location>
    </subcellularLocation>
</comment>
<dbReference type="PANTHER" id="PTHR10985">
    <property type="entry name" value="BASIC HELIX-LOOP-HELIX TRANSCRIPTION FACTOR, HES-RELATED"/>
    <property type="match status" value="1"/>
</dbReference>
<dbReference type="InterPro" id="IPR003650">
    <property type="entry name" value="Orange_dom"/>
</dbReference>
<dbReference type="Pfam" id="PF07527">
    <property type="entry name" value="Hairy_orange"/>
    <property type="match status" value="1"/>
</dbReference>
<dbReference type="AlphaFoldDB" id="T1JDP5"/>
<feature type="domain" description="BHLH" evidence="7">
    <location>
        <begin position="148"/>
        <end position="220"/>
    </location>
</feature>
<evidence type="ECO:0000256" key="6">
    <source>
        <dbReference type="SAM" id="MobiDB-lite"/>
    </source>
</evidence>
<sequence>MFSMVSPQHFLFNNTSLSKTHIIVSRFALIAPLHSNPSPPRRGNKLRLAAPFVSRLAGEGEGRSNNCWSGGSACVRTLASHGKSVAPDLEGECSALAPHSERDCQPTHTHETAHVAMKRNLSDSEVDDFDDDSKGATNHGVESCQMLNRKKRRGLIEKRRRDRINSSLTELRRLVPTAFEKQHNNTDLLLDVRSLLSPQGSSKLEKAEILQMTVDHLKMLHSKGLDALAYDPHKFAMDYHSVGFRECAAEVARYLVTMEGMDVQDPLRLRLMSHLQCYSAQRELATKPPHSSWVPPFNPTPQYSNPFPHMSDQSPTHHVSSLSCSEQRVHHSINGDDMNLNASNQIRMVPSGAMFTPQPPTPNIGMNAVSQQMSGSQYPVNLNISTHCFSTTSQTSHSSSVTTAQTGSPVKPYRPWGSEIAY</sequence>
<dbReference type="SUPFAM" id="SSF158457">
    <property type="entry name" value="Orange domain-like"/>
    <property type="match status" value="1"/>
</dbReference>
<dbReference type="PROSITE" id="PS51054">
    <property type="entry name" value="ORANGE"/>
    <property type="match status" value="1"/>
</dbReference>
<dbReference type="InterPro" id="IPR011598">
    <property type="entry name" value="bHLH_dom"/>
</dbReference>
<evidence type="ECO:0000256" key="2">
    <source>
        <dbReference type="ARBA" id="ARBA00023015"/>
    </source>
</evidence>
<reference evidence="9" key="2">
    <citation type="submission" date="2015-02" db="UniProtKB">
        <authorList>
            <consortium name="EnsemblMetazoa"/>
        </authorList>
    </citation>
    <scope>IDENTIFICATION</scope>
</reference>
<dbReference type="GO" id="GO:0005634">
    <property type="term" value="C:nucleus"/>
    <property type="evidence" value="ECO:0007669"/>
    <property type="project" value="UniProtKB-SubCell"/>
</dbReference>
<dbReference type="EMBL" id="JH432107">
    <property type="status" value="NOT_ANNOTATED_CDS"/>
    <property type="molecule type" value="Genomic_DNA"/>
</dbReference>
<dbReference type="SMART" id="SM00353">
    <property type="entry name" value="HLH"/>
    <property type="match status" value="1"/>
</dbReference>
<dbReference type="Gene3D" id="6.10.250.980">
    <property type="match status" value="1"/>
</dbReference>
<evidence type="ECO:0000313" key="9">
    <source>
        <dbReference type="EnsemblMetazoa" id="SMAR011929-PA"/>
    </source>
</evidence>
<evidence type="ECO:0000259" key="8">
    <source>
        <dbReference type="PROSITE" id="PS51054"/>
    </source>
</evidence>
<keyword evidence="3" id="KW-0238">DNA-binding</keyword>
<dbReference type="InterPro" id="IPR050370">
    <property type="entry name" value="HES_HEY"/>
</dbReference>
<keyword evidence="5" id="KW-0539">Nucleus</keyword>